<dbReference type="SMART" id="SM00421">
    <property type="entry name" value="HTH_LUXR"/>
    <property type="match status" value="1"/>
</dbReference>
<dbReference type="Gene3D" id="1.10.10.10">
    <property type="entry name" value="Winged helix-like DNA-binding domain superfamily/Winged helix DNA-binding domain"/>
    <property type="match status" value="1"/>
</dbReference>
<dbReference type="PANTHER" id="PTHR44688">
    <property type="entry name" value="DNA-BINDING TRANSCRIPTIONAL ACTIVATOR DEVR_DOSR"/>
    <property type="match status" value="1"/>
</dbReference>
<feature type="transmembrane region" description="Helical" evidence="4">
    <location>
        <begin position="190"/>
        <end position="208"/>
    </location>
</feature>
<evidence type="ECO:0000256" key="4">
    <source>
        <dbReference type="SAM" id="Phobius"/>
    </source>
</evidence>
<proteinExistence type="predicted"/>
<feature type="transmembrane region" description="Helical" evidence="4">
    <location>
        <begin position="345"/>
        <end position="362"/>
    </location>
</feature>
<dbReference type="PROSITE" id="PS50043">
    <property type="entry name" value="HTH_LUXR_2"/>
    <property type="match status" value="1"/>
</dbReference>
<keyword evidence="4" id="KW-0812">Transmembrane</keyword>
<evidence type="ECO:0000313" key="6">
    <source>
        <dbReference type="EMBL" id="MEQ3362667.1"/>
    </source>
</evidence>
<evidence type="ECO:0000256" key="2">
    <source>
        <dbReference type="ARBA" id="ARBA00023125"/>
    </source>
</evidence>
<organism evidence="6 7">
    <name type="scientific">Raoultibacter massiliensis</name>
    <dbReference type="NCBI Taxonomy" id="1852371"/>
    <lineage>
        <taxon>Bacteria</taxon>
        <taxon>Bacillati</taxon>
        <taxon>Actinomycetota</taxon>
        <taxon>Coriobacteriia</taxon>
        <taxon>Eggerthellales</taxon>
        <taxon>Eggerthellaceae</taxon>
        <taxon>Raoultibacter</taxon>
    </lineage>
</organism>
<protein>
    <submittedName>
        <fullName evidence="6">Helix-turn-helix transcriptional regulator</fullName>
    </submittedName>
</protein>
<accession>A0ABV1JDA5</accession>
<feature type="transmembrane region" description="Helical" evidence="4">
    <location>
        <begin position="77"/>
        <end position="99"/>
    </location>
</feature>
<name>A0ABV1JDA5_9ACTN</name>
<feature type="transmembrane region" description="Helical" evidence="4">
    <location>
        <begin position="223"/>
        <end position="244"/>
    </location>
</feature>
<feature type="domain" description="HTH luxR-type" evidence="5">
    <location>
        <begin position="393"/>
        <end position="458"/>
    </location>
</feature>
<keyword evidence="4" id="KW-0472">Membrane</keyword>
<feature type="transmembrane region" description="Helical" evidence="4">
    <location>
        <begin position="284"/>
        <end position="301"/>
    </location>
</feature>
<dbReference type="CDD" id="cd06170">
    <property type="entry name" value="LuxR_C_like"/>
    <property type="match status" value="1"/>
</dbReference>
<feature type="transmembrane region" description="Helical" evidence="4">
    <location>
        <begin position="111"/>
        <end position="133"/>
    </location>
</feature>
<feature type="transmembrane region" description="Helical" evidence="4">
    <location>
        <begin position="256"/>
        <end position="278"/>
    </location>
</feature>
<feature type="transmembrane region" description="Helical" evidence="4">
    <location>
        <begin position="322"/>
        <end position="339"/>
    </location>
</feature>
<reference evidence="6 7" key="1">
    <citation type="submission" date="2024-04" db="EMBL/GenBank/DDBJ databases">
        <title>Human intestinal bacterial collection.</title>
        <authorList>
            <person name="Pauvert C."/>
            <person name="Hitch T.C.A."/>
            <person name="Clavel T."/>
        </authorList>
    </citation>
    <scope>NUCLEOTIDE SEQUENCE [LARGE SCALE GENOMIC DNA]</scope>
    <source>
        <strain evidence="6 7">CLA-KB-H42</strain>
    </source>
</reference>
<dbReference type="PANTHER" id="PTHR44688:SF16">
    <property type="entry name" value="DNA-BINDING TRANSCRIPTIONAL ACTIVATOR DEVR_DOSR"/>
    <property type="match status" value="1"/>
</dbReference>
<feature type="transmembrane region" description="Helical" evidence="4">
    <location>
        <begin position="139"/>
        <end position="156"/>
    </location>
</feature>
<dbReference type="RefSeq" id="WP_180963532.1">
    <property type="nucleotide sequence ID" value="NZ_DBFADM010000053.1"/>
</dbReference>
<dbReference type="SUPFAM" id="SSF46894">
    <property type="entry name" value="C-terminal effector domain of the bipartite response regulators"/>
    <property type="match status" value="1"/>
</dbReference>
<dbReference type="Pfam" id="PF00196">
    <property type="entry name" value="GerE"/>
    <property type="match status" value="1"/>
</dbReference>
<comment type="caution">
    <text evidence="6">The sequence shown here is derived from an EMBL/GenBank/DDBJ whole genome shotgun (WGS) entry which is preliminary data.</text>
</comment>
<dbReference type="EMBL" id="JBBNOP010000004">
    <property type="protein sequence ID" value="MEQ3362667.1"/>
    <property type="molecule type" value="Genomic_DNA"/>
</dbReference>
<gene>
    <name evidence="6" type="ORF">AAA083_06730</name>
</gene>
<evidence type="ECO:0000256" key="1">
    <source>
        <dbReference type="ARBA" id="ARBA00023015"/>
    </source>
</evidence>
<dbReference type="InterPro" id="IPR016032">
    <property type="entry name" value="Sig_transdc_resp-reg_C-effctor"/>
</dbReference>
<feature type="transmembrane region" description="Helical" evidence="4">
    <location>
        <begin position="20"/>
        <end position="40"/>
    </location>
</feature>
<keyword evidence="2" id="KW-0238">DNA-binding</keyword>
<keyword evidence="4" id="KW-1133">Transmembrane helix</keyword>
<evidence type="ECO:0000256" key="3">
    <source>
        <dbReference type="ARBA" id="ARBA00023163"/>
    </source>
</evidence>
<feature type="transmembrane region" description="Helical" evidence="4">
    <location>
        <begin position="52"/>
        <end position="71"/>
    </location>
</feature>
<dbReference type="InterPro" id="IPR036388">
    <property type="entry name" value="WH-like_DNA-bd_sf"/>
</dbReference>
<evidence type="ECO:0000313" key="7">
    <source>
        <dbReference type="Proteomes" id="UP001487305"/>
    </source>
</evidence>
<keyword evidence="3" id="KW-0804">Transcription</keyword>
<keyword evidence="1" id="KW-0805">Transcription regulation</keyword>
<evidence type="ECO:0000259" key="5">
    <source>
        <dbReference type="PROSITE" id="PS50043"/>
    </source>
</evidence>
<sequence>MSDTLLPAQAVSGQSFYEAAWPVSIISFAVCLLAAMSVSARIDQYLSDRRPMVASGFLLIMGTVLIAVSGFAESDPAFGLCVVGAAFTGIGTAFLQLCWQKVLVGIPSNHLALGVPVGYSFSLVLAFGITVAPGMADKVLLVFMIVVSIAVLAWFMKCDNAPFEGLASSNGAALGDVSANEFSKILPSRMVPFTFVLYIVVWFAIEVVESQTASMRVADDPQFIFRALVGIVIALVCVCYDFFFSRSTHTSSAIKVVVLLTGGALVVALSGLSGALLLAYIINYAANLLGCVFLILASVEYSKRMERSTAYFTGLALVPRHIGVSAFALIHLAVPGIAIEPLNTAMLVLLLAVALFVLPHALGGASAASVEETNALEPPLPEMPSTRDDAVCALIAEYGLTRREAEVFELFASGRDSGYIRERLVISRDTVSSHLKHIYAKMGIHSKRELFDLIESRKQV</sequence>
<dbReference type="PRINTS" id="PR00038">
    <property type="entry name" value="HTHLUXR"/>
</dbReference>
<keyword evidence="7" id="KW-1185">Reference proteome</keyword>
<dbReference type="Proteomes" id="UP001487305">
    <property type="component" value="Unassembled WGS sequence"/>
</dbReference>
<dbReference type="InterPro" id="IPR000792">
    <property type="entry name" value="Tscrpt_reg_LuxR_C"/>
</dbReference>